<accession>X1DBJ8</accession>
<dbReference type="Pfam" id="PF08668">
    <property type="entry name" value="HDOD"/>
    <property type="match status" value="1"/>
</dbReference>
<reference evidence="2" key="1">
    <citation type="journal article" date="2014" name="Front. Microbiol.">
        <title>High frequency of phylogenetically diverse reductive dehalogenase-homologous genes in deep subseafloor sedimentary metagenomes.</title>
        <authorList>
            <person name="Kawai M."/>
            <person name="Futagami T."/>
            <person name="Toyoda A."/>
            <person name="Takaki Y."/>
            <person name="Nishi S."/>
            <person name="Hori S."/>
            <person name="Arai W."/>
            <person name="Tsubouchi T."/>
            <person name="Morono Y."/>
            <person name="Uchiyama I."/>
            <person name="Ito T."/>
            <person name="Fujiyama A."/>
            <person name="Inagaki F."/>
            <person name="Takami H."/>
        </authorList>
    </citation>
    <scope>NUCLEOTIDE SEQUENCE</scope>
    <source>
        <strain evidence="2">Expedition CK06-06</strain>
    </source>
</reference>
<feature type="non-terminal residue" evidence="2">
    <location>
        <position position="132"/>
    </location>
</feature>
<protein>
    <recommendedName>
        <fullName evidence="1">HDOD domain-containing protein</fullName>
    </recommendedName>
</protein>
<sequence>LPSDTSTAARQVELAISRLDSLSTLPSVAARFFSNLLQQPSALADIIESDPALTAKIFSVFHQQGLSFTSEELSVRQALDKLPAHIVRDALLSVKVFQAFDLDNDRALPRKQLAQHSLAVACCAKDIAEILS</sequence>
<evidence type="ECO:0000313" key="2">
    <source>
        <dbReference type="EMBL" id="GAH05690.1"/>
    </source>
</evidence>
<comment type="caution">
    <text evidence="2">The sequence shown here is derived from an EMBL/GenBank/DDBJ whole genome shotgun (WGS) entry which is preliminary data.</text>
</comment>
<feature type="non-terminal residue" evidence="2">
    <location>
        <position position="1"/>
    </location>
</feature>
<proteinExistence type="predicted"/>
<evidence type="ECO:0000259" key="1">
    <source>
        <dbReference type="Pfam" id="PF08668"/>
    </source>
</evidence>
<gene>
    <name evidence="2" type="ORF">S01H4_63776</name>
</gene>
<name>X1DBJ8_9ZZZZ</name>
<dbReference type="InterPro" id="IPR013976">
    <property type="entry name" value="HDOD"/>
</dbReference>
<organism evidence="2">
    <name type="scientific">marine sediment metagenome</name>
    <dbReference type="NCBI Taxonomy" id="412755"/>
    <lineage>
        <taxon>unclassified sequences</taxon>
        <taxon>metagenomes</taxon>
        <taxon>ecological metagenomes</taxon>
    </lineage>
</organism>
<dbReference type="AlphaFoldDB" id="X1DBJ8"/>
<dbReference type="SUPFAM" id="SSF109604">
    <property type="entry name" value="HD-domain/PDEase-like"/>
    <property type="match status" value="1"/>
</dbReference>
<dbReference type="Gene3D" id="1.10.3210.10">
    <property type="entry name" value="Hypothetical protein af1432"/>
    <property type="match status" value="1"/>
</dbReference>
<feature type="domain" description="HDOD" evidence="1">
    <location>
        <begin position="23"/>
        <end position="129"/>
    </location>
</feature>
<dbReference type="EMBL" id="BART01038465">
    <property type="protein sequence ID" value="GAH05690.1"/>
    <property type="molecule type" value="Genomic_DNA"/>
</dbReference>